<protein>
    <submittedName>
        <fullName evidence="1">DUF789 family protein</fullName>
    </submittedName>
</protein>
<comment type="caution">
    <text evidence="1">The sequence shown here is derived from an EMBL/GenBank/DDBJ whole genome shotgun (WGS) entry which is preliminary data.</text>
</comment>
<dbReference type="EMBL" id="CM051401">
    <property type="protein sequence ID" value="KAJ4713684.1"/>
    <property type="molecule type" value="Genomic_DNA"/>
</dbReference>
<evidence type="ECO:0000313" key="2">
    <source>
        <dbReference type="Proteomes" id="UP001164539"/>
    </source>
</evidence>
<sequence length="136" mass="15308">MICILHPGTPVAWYPIYRIPDGNFRAAFLTYHSLGHLLRRSAKVDSADVDACIVSPVVGLRSYNAQSECWFQPRQSAAQSRTAENAALNPSEILKERLRTLEETASRMSRAVVNKGDQTSVNQHADFEFFLSRRRG</sequence>
<reference evidence="1 2" key="1">
    <citation type="journal article" date="2023" name="Science">
        <title>Complex scaffold remodeling in plant triterpene biosynthesis.</title>
        <authorList>
            <person name="De La Pena R."/>
            <person name="Hodgson H."/>
            <person name="Liu J.C."/>
            <person name="Stephenson M.J."/>
            <person name="Martin A.C."/>
            <person name="Owen C."/>
            <person name="Harkess A."/>
            <person name="Leebens-Mack J."/>
            <person name="Jimenez L.E."/>
            <person name="Osbourn A."/>
            <person name="Sattely E.S."/>
        </authorList>
    </citation>
    <scope>NUCLEOTIDE SEQUENCE [LARGE SCALE GENOMIC DNA]</scope>
    <source>
        <strain evidence="2">cv. JPN11</strain>
        <tissue evidence="1">Leaf</tissue>
    </source>
</reference>
<gene>
    <name evidence="1" type="ORF">OWV82_015739</name>
</gene>
<keyword evidence="2" id="KW-1185">Reference proteome</keyword>
<organism evidence="1 2">
    <name type="scientific">Melia azedarach</name>
    <name type="common">Chinaberry tree</name>
    <dbReference type="NCBI Taxonomy" id="155640"/>
    <lineage>
        <taxon>Eukaryota</taxon>
        <taxon>Viridiplantae</taxon>
        <taxon>Streptophyta</taxon>
        <taxon>Embryophyta</taxon>
        <taxon>Tracheophyta</taxon>
        <taxon>Spermatophyta</taxon>
        <taxon>Magnoliopsida</taxon>
        <taxon>eudicotyledons</taxon>
        <taxon>Gunneridae</taxon>
        <taxon>Pentapetalae</taxon>
        <taxon>rosids</taxon>
        <taxon>malvids</taxon>
        <taxon>Sapindales</taxon>
        <taxon>Meliaceae</taxon>
        <taxon>Melia</taxon>
    </lineage>
</organism>
<proteinExistence type="predicted"/>
<accession>A0ACC1XSI0</accession>
<name>A0ACC1XSI0_MELAZ</name>
<evidence type="ECO:0000313" key="1">
    <source>
        <dbReference type="EMBL" id="KAJ4713684.1"/>
    </source>
</evidence>
<dbReference type="Proteomes" id="UP001164539">
    <property type="component" value="Chromosome 8"/>
</dbReference>